<evidence type="ECO:0000256" key="1">
    <source>
        <dbReference type="SAM" id="SignalP"/>
    </source>
</evidence>
<dbReference type="EMBL" id="CAUYUJ010006672">
    <property type="protein sequence ID" value="CAK0818254.1"/>
    <property type="molecule type" value="Genomic_DNA"/>
</dbReference>
<gene>
    <name evidence="2" type="ORF">PCOR1329_LOCUS20596</name>
</gene>
<keyword evidence="1" id="KW-0732">Signal</keyword>
<keyword evidence="3" id="KW-1185">Reference proteome</keyword>
<organism evidence="2 3">
    <name type="scientific">Prorocentrum cordatum</name>
    <dbReference type="NCBI Taxonomy" id="2364126"/>
    <lineage>
        <taxon>Eukaryota</taxon>
        <taxon>Sar</taxon>
        <taxon>Alveolata</taxon>
        <taxon>Dinophyceae</taxon>
        <taxon>Prorocentrales</taxon>
        <taxon>Prorocentraceae</taxon>
        <taxon>Prorocentrum</taxon>
    </lineage>
</organism>
<evidence type="ECO:0000313" key="2">
    <source>
        <dbReference type="EMBL" id="CAK0818254.1"/>
    </source>
</evidence>
<comment type="caution">
    <text evidence="2">The sequence shown here is derived from an EMBL/GenBank/DDBJ whole genome shotgun (WGS) entry which is preliminary data.</text>
</comment>
<dbReference type="Proteomes" id="UP001189429">
    <property type="component" value="Unassembled WGS sequence"/>
</dbReference>
<feature type="chain" id="PRO_5045706654" evidence="1">
    <location>
        <begin position="20"/>
        <end position="192"/>
    </location>
</feature>
<sequence length="192" mass="19684">MSWWAALAYLSSLVSPSCAVCEINTGGSCNVSPCKWWRKAQCTIVGEDPNAEDFSFRIFKYSKNCTCPEGTCAKGPFGECVKTGSCPRYTGQSCAVCLATGLWCCGDGQHCSSAGACQCKPGSCFDGTACVRGHDEDLAAMAGEDGGDTLGALAPAVLGALAVSAIGASRRCLAGLEASGQPRLSSPLLGES</sequence>
<name>A0ABN9RGR2_9DINO</name>
<reference evidence="2" key="1">
    <citation type="submission" date="2023-10" db="EMBL/GenBank/DDBJ databases">
        <authorList>
            <person name="Chen Y."/>
            <person name="Shah S."/>
            <person name="Dougan E. K."/>
            <person name="Thang M."/>
            <person name="Chan C."/>
        </authorList>
    </citation>
    <scope>NUCLEOTIDE SEQUENCE [LARGE SCALE GENOMIC DNA]</scope>
</reference>
<accession>A0ABN9RGR2</accession>
<feature type="signal peptide" evidence="1">
    <location>
        <begin position="1"/>
        <end position="19"/>
    </location>
</feature>
<protein>
    <submittedName>
        <fullName evidence="2">Uncharacterized protein</fullName>
    </submittedName>
</protein>
<proteinExistence type="predicted"/>
<evidence type="ECO:0000313" key="3">
    <source>
        <dbReference type="Proteomes" id="UP001189429"/>
    </source>
</evidence>